<dbReference type="Pfam" id="PF12833">
    <property type="entry name" value="HTH_18"/>
    <property type="match status" value="1"/>
</dbReference>
<reference evidence="5 6" key="1">
    <citation type="submission" date="2020-11" db="EMBL/GenBank/DDBJ databases">
        <title>Draft genome sequencing of a Lachnospiraceae strain isolated from anoxic soil subjected to BSD treatment.</title>
        <authorList>
            <person name="Uek A."/>
            <person name="Tonouchi A."/>
        </authorList>
    </citation>
    <scope>NUCLEOTIDE SEQUENCE [LARGE SCALE GENOMIC DNA]</scope>
    <source>
        <strain evidence="5 6">TB5</strain>
    </source>
</reference>
<dbReference type="SMART" id="SM00342">
    <property type="entry name" value="HTH_ARAC"/>
    <property type="match status" value="1"/>
</dbReference>
<organism evidence="5 6">
    <name type="scientific">Anaeromicropila herbilytica</name>
    <dbReference type="NCBI Taxonomy" id="2785025"/>
    <lineage>
        <taxon>Bacteria</taxon>
        <taxon>Bacillati</taxon>
        <taxon>Bacillota</taxon>
        <taxon>Clostridia</taxon>
        <taxon>Lachnospirales</taxon>
        <taxon>Lachnospiraceae</taxon>
        <taxon>Anaeromicropila</taxon>
    </lineage>
</organism>
<keyword evidence="3" id="KW-0804">Transcription</keyword>
<keyword evidence="1" id="KW-0805">Transcription regulation</keyword>
<gene>
    <name evidence="5" type="ORF">bsdtb5_24220</name>
</gene>
<dbReference type="PANTHER" id="PTHR43280:SF34">
    <property type="entry name" value="ARAC-FAMILY TRANSCRIPTIONAL REGULATOR"/>
    <property type="match status" value="1"/>
</dbReference>
<evidence type="ECO:0000256" key="2">
    <source>
        <dbReference type="ARBA" id="ARBA00023125"/>
    </source>
</evidence>
<sequence length="280" mass="33158">MNKIQDYHTEHNNDIDKNIDSKLVYTTFLQREKERYHHSYDEELLQYEYVRDGDMRSIEESKRLFRTGIAGQLSKDPILDKKYLFVASTTLATRFCIEGGMEAQEAYNMSDLFIQNLDRCYTVQEIYEHQTNMITAFTQKMAAIHDSNQESELTHNTPSYSSTIFSKPVYDCMDYIYYHLHYKLTLQELANQVSLSPNYLAILFKKEKGITIQEYIRAKRIEAAKNMLIYSDYTQTEIGQFLAFSSSSHFIKVFKEQVGLTPKDYKKKYYRKHVKWSNIE</sequence>
<keyword evidence="6" id="KW-1185">Reference proteome</keyword>
<dbReference type="GO" id="GO:0043565">
    <property type="term" value="F:sequence-specific DNA binding"/>
    <property type="evidence" value="ECO:0007669"/>
    <property type="project" value="InterPro"/>
</dbReference>
<dbReference type="EMBL" id="AP024169">
    <property type="protein sequence ID" value="BCN31127.1"/>
    <property type="molecule type" value="Genomic_DNA"/>
</dbReference>
<evidence type="ECO:0000256" key="1">
    <source>
        <dbReference type="ARBA" id="ARBA00023015"/>
    </source>
</evidence>
<evidence type="ECO:0000313" key="5">
    <source>
        <dbReference type="EMBL" id="BCN31127.1"/>
    </source>
</evidence>
<dbReference type="PROSITE" id="PS01124">
    <property type="entry name" value="HTH_ARAC_FAMILY_2"/>
    <property type="match status" value="1"/>
</dbReference>
<feature type="domain" description="HTH araC/xylS-type" evidence="4">
    <location>
        <begin position="170"/>
        <end position="268"/>
    </location>
</feature>
<dbReference type="GO" id="GO:0003700">
    <property type="term" value="F:DNA-binding transcription factor activity"/>
    <property type="evidence" value="ECO:0007669"/>
    <property type="project" value="InterPro"/>
</dbReference>
<accession>A0A7R7EMA9</accession>
<dbReference type="Proteomes" id="UP000595897">
    <property type="component" value="Chromosome"/>
</dbReference>
<protein>
    <recommendedName>
        <fullName evidence="4">HTH araC/xylS-type domain-containing protein</fullName>
    </recommendedName>
</protein>
<dbReference type="InterPro" id="IPR018060">
    <property type="entry name" value="HTH_AraC"/>
</dbReference>
<dbReference type="SUPFAM" id="SSF46689">
    <property type="entry name" value="Homeodomain-like"/>
    <property type="match status" value="2"/>
</dbReference>
<dbReference type="Gene3D" id="1.10.10.60">
    <property type="entry name" value="Homeodomain-like"/>
    <property type="match status" value="2"/>
</dbReference>
<dbReference type="InterPro" id="IPR009057">
    <property type="entry name" value="Homeodomain-like_sf"/>
</dbReference>
<evidence type="ECO:0000256" key="3">
    <source>
        <dbReference type="ARBA" id="ARBA00023163"/>
    </source>
</evidence>
<proteinExistence type="predicted"/>
<name>A0A7R7EMA9_9FIRM</name>
<dbReference type="RefSeq" id="WP_271712272.1">
    <property type="nucleotide sequence ID" value="NZ_AP024169.1"/>
</dbReference>
<keyword evidence="2" id="KW-0238">DNA-binding</keyword>
<dbReference type="PANTHER" id="PTHR43280">
    <property type="entry name" value="ARAC-FAMILY TRANSCRIPTIONAL REGULATOR"/>
    <property type="match status" value="1"/>
</dbReference>
<dbReference type="KEGG" id="ahb:bsdtb5_24220"/>
<evidence type="ECO:0000313" key="6">
    <source>
        <dbReference type="Proteomes" id="UP000595897"/>
    </source>
</evidence>
<evidence type="ECO:0000259" key="4">
    <source>
        <dbReference type="PROSITE" id="PS01124"/>
    </source>
</evidence>
<dbReference type="AlphaFoldDB" id="A0A7R7EMA9"/>